<gene>
    <name evidence="1" type="ORF">GWK47_032393</name>
</gene>
<comment type="caution">
    <text evidence="1">The sequence shown here is derived from an EMBL/GenBank/DDBJ whole genome shotgun (WGS) entry which is preliminary data.</text>
</comment>
<sequence>MNRPCGVQRVWVMVQRCCSPTPDNTNTTAPLDDTTTTANNLIPRPDFSQNPRATVVEINVQHTCVNASMDLTPTVGSGIKFQNNMLYKNGINKSLYHNSPCMSHGPFNNSHQEALYTSHQGYKESDAGSKATIDSGKKNILPLSLSDNSDLTYRRPILETPVKTLKGEAIPVVETPVHSSLHEPFTPSKQLASQLGTFKLCDGAQDCMWYQVDTLLSGFRDMCAKS</sequence>
<proteinExistence type="predicted"/>
<accession>A0A8J4YHZ7</accession>
<organism evidence="1 2">
    <name type="scientific">Chionoecetes opilio</name>
    <name type="common">Atlantic snow crab</name>
    <name type="synonym">Cancer opilio</name>
    <dbReference type="NCBI Taxonomy" id="41210"/>
    <lineage>
        <taxon>Eukaryota</taxon>
        <taxon>Metazoa</taxon>
        <taxon>Ecdysozoa</taxon>
        <taxon>Arthropoda</taxon>
        <taxon>Crustacea</taxon>
        <taxon>Multicrustacea</taxon>
        <taxon>Malacostraca</taxon>
        <taxon>Eumalacostraca</taxon>
        <taxon>Eucarida</taxon>
        <taxon>Decapoda</taxon>
        <taxon>Pleocyemata</taxon>
        <taxon>Brachyura</taxon>
        <taxon>Eubrachyura</taxon>
        <taxon>Majoidea</taxon>
        <taxon>Majidae</taxon>
        <taxon>Chionoecetes</taxon>
    </lineage>
</organism>
<dbReference type="AlphaFoldDB" id="A0A8J4YHZ7"/>
<keyword evidence="2" id="KW-1185">Reference proteome</keyword>
<dbReference type="Proteomes" id="UP000770661">
    <property type="component" value="Unassembled WGS sequence"/>
</dbReference>
<protein>
    <submittedName>
        <fullName evidence="1">Uncharacterized protein</fullName>
    </submittedName>
</protein>
<evidence type="ECO:0000313" key="2">
    <source>
        <dbReference type="Proteomes" id="UP000770661"/>
    </source>
</evidence>
<evidence type="ECO:0000313" key="1">
    <source>
        <dbReference type="EMBL" id="KAG0728468.1"/>
    </source>
</evidence>
<dbReference type="OrthoDB" id="6358883at2759"/>
<dbReference type="EMBL" id="JACEEZ010002164">
    <property type="protein sequence ID" value="KAG0728468.1"/>
    <property type="molecule type" value="Genomic_DNA"/>
</dbReference>
<name>A0A8J4YHZ7_CHIOP</name>
<reference evidence="1" key="1">
    <citation type="submission" date="2020-07" db="EMBL/GenBank/DDBJ databases">
        <title>The High-quality genome of the commercially important snow crab, Chionoecetes opilio.</title>
        <authorList>
            <person name="Jeong J.-H."/>
            <person name="Ryu S."/>
        </authorList>
    </citation>
    <scope>NUCLEOTIDE SEQUENCE</scope>
    <source>
        <strain evidence="1">MADBK_172401_WGS</strain>
        <tissue evidence="1">Digestive gland</tissue>
    </source>
</reference>